<dbReference type="KEGG" id="palr:HGI30_06455"/>
<dbReference type="Proteomes" id="UP000502136">
    <property type="component" value="Chromosome"/>
</dbReference>
<sequence>MKKNSTVGLILIAAGVLVAMKFLGLGHLINWVVSLLFPLILIGLGYIGWRNGNKLIGGILAFIGVIILLGKLSGLFLLLLAVGLIAWGVSKLKEGRTY</sequence>
<dbReference type="Pfam" id="PF22570">
    <property type="entry name" value="LiaF-TM"/>
    <property type="match status" value="1"/>
</dbReference>
<dbReference type="RefSeq" id="WP_168906874.1">
    <property type="nucleotide sequence ID" value="NZ_CP051428.1"/>
</dbReference>
<gene>
    <name evidence="3" type="ORF">HGI30_06455</name>
</gene>
<protein>
    <recommendedName>
        <fullName evidence="2">LiaF transmembrane domain-containing protein</fullName>
    </recommendedName>
</protein>
<keyword evidence="1" id="KW-0812">Transmembrane</keyword>
<feature type="domain" description="LiaF transmembrane" evidence="2">
    <location>
        <begin position="7"/>
        <end position="94"/>
    </location>
</feature>
<reference evidence="3 4" key="1">
    <citation type="submission" date="2020-04" db="EMBL/GenBank/DDBJ databases">
        <title>Novel Paenibacillus strain UniB2 isolated from commercial digestive syrup.</title>
        <authorList>
            <person name="Thorat V."/>
            <person name="Kirdat K."/>
            <person name="Tiwarekar B."/>
            <person name="Yadav A."/>
        </authorList>
    </citation>
    <scope>NUCLEOTIDE SEQUENCE [LARGE SCALE GENOMIC DNA]</scope>
    <source>
        <strain evidence="3 4">UniB2</strain>
    </source>
</reference>
<keyword evidence="1" id="KW-0472">Membrane</keyword>
<proteinExistence type="predicted"/>
<keyword evidence="4" id="KW-1185">Reference proteome</keyword>
<evidence type="ECO:0000313" key="3">
    <source>
        <dbReference type="EMBL" id="QJC51223.1"/>
    </source>
</evidence>
<feature type="transmembrane region" description="Helical" evidence="1">
    <location>
        <begin position="56"/>
        <end position="89"/>
    </location>
</feature>
<feature type="transmembrane region" description="Helical" evidence="1">
    <location>
        <begin position="31"/>
        <end position="49"/>
    </location>
</feature>
<feature type="transmembrane region" description="Helical" evidence="1">
    <location>
        <begin position="7"/>
        <end position="25"/>
    </location>
</feature>
<keyword evidence="1" id="KW-1133">Transmembrane helix</keyword>
<dbReference type="InterPro" id="IPR054331">
    <property type="entry name" value="LiaF_TM"/>
</dbReference>
<dbReference type="EMBL" id="CP051428">
    <property type="protein sequence ID" value="QJC51223.1"/>
    <property type="molecule type" value="Genomic_DNA"/>
</dbReference>
<organism evidence="3 4">
    <name type="scientific">Paenibacillus albicereus</name>
    <dbReference type="NCBI Taxonomy" id="2726185"/>
    <lineage>
        <taxon>Bacteria</taxon>
        <taxon>Bacillati</taxon>
        <taxon>Bacillota</taxon>
        <taxon>Bacilli</taxon>
        <taxon>Bacillales</taxon>
        <taxon>Paenibacillaceae</taxon>
        <taxon>Paenibacillus</taxon>
    </lineage>
</organism>
<evidence type="ECO:0000313" key="4">
    <source>
        <dbReference type="Proteomes" id="UP000502136"/>
    </source>
</evidence>
<name>A0A6H2GUW7_9BACL</name>
<evidence type="ECO:0000256" key="1">
    <source>
        <dbReference type="SAM" id="Phobius"/>
    </source>
</evidence>
<accession>A0A6H2GUW7</accession>
<dbReference type="AlphaFoldDB" id="A0A6H2GUW7"/>
<evidence type="ECO:0000259" key="2">
    <source>
        <dbReference type="Pfam" id="PF22570"/>
    </source>
</evidence>